<sequence length="92" mass="10786">MNGNVYNGCLPWFLSLSLIPKRFGWQDFIFLVCWESFFELDIFDYFTSVSKVYGLSNASGFWSYRSADEETTINHDLDAEVEVIEWWAMDSS</sequence>
<gene>
    <name evidence="1" type="ORF">HID58_033873</name>
</gene>
<dbReference type="Proteomes" id="UP000824890">
    <property type="component" value="Unassembled WGS sequence"/>
</dbReference>
<name>A0ABQ8C1G1_BRANA</name>
<feature type="non-terminal residue" evidence="1">
    <location>
        <position position="92"/>
    </location>
</feature>
<dbReference type="EMBL" id="JAGKQM010000009">
    <property type="protein sequence ID" value="KAH0910552.1"/>
    <property type="molecule type" value="Genomic_DNA"/>
</dbReference>
<accession>A0ABQ8C1G1</accession>
<reference evidence="1 2" key="1">
    <citation type="submission" date="2021-05" db="EMBL/GenBank/DDBJ databases">
        <title>Genome Assembly of Synthetic Allotetraploid Brassica napus Reveals Homoeologous Exchanges between Subgenomes.</title>
        <authorList>
            <person name="Davis J.T."/>
        </authorList>
    </citation>
    <scope>NUCLEOTIDE SEQUENCE [LARGE SCALE GENOMIC DNA]</scope>
    <source>
        <strain evidence="2">cv. Da-Ae</strain>
        <tissue evidence="1">Seedling</tissue>
    </source>
</reference>
<keyword evidence="2" id="KW-1185">Reference proteome</keyword>
<organism evidence="1 2">
    <name type="scientific">Brassica napus</name>
    <name type="common">Rape</name>
    <dbReference type="NCBI Taxonomy" id="3708"/>
    <lineage>
        <taxon>Eukaryota</taxon>
        <taxon>Viridiplantae</taxon>
        <taxon>Streptophyta</taxon>
        <taxon>Embryophyta</taxon>
        <taxon>Tracheophyta</taxon>
        <taxon>Spermatophyta</taxon>
        <taxon>Magnoliopsida</taxon>
        <taxon>eudicotyledons</taxon>
        <taxon>Gunneridae</taxon>
        <taxon>Pentapetalae</taxon>
        <taxon>rosids</taxon>
        <taxon>malvids</taxon>
        <taxon>Brassicales</taxon>
        <taxon>Brassicaceae</taxon>
        <taxon>Brassiceae</taxon>
        <taxon>Brassica</taxon>
    </lineage>
</organism>
<proteinExistence type="predicted"/>
<comment type="caution">
    <text evidence="1">The sequence shown here is derived from an EMBL/GenBank/DDBJ whole genome shotgun (WGS) entry which is preliminary data.</text>
</comment>
<evidence type="ECO:0000313" key="2">
    <source>
        <dbReference type="Proteomes" id="UP000824890"/>
    </source>
</evidence>
<evidence type="ECO:0000313" key="1">
    <source>
        <dbReference type="EMBL" id="KAH0910552.1"/>
    </source>
</evidence>
<protein>
    <submittedName>
        <fullName evidence="1">Uncharacterized protein</fullName>
    </submittedName>
</protein>